<gene>
    <name evidence="1" type="ORF">SAMN05444320_11189</name>
</gene>
<accession>A0A1M5LER3</accession>
<evidence type="ECO:0000313" key="1">
    <source>
        <dbReference type="EMBL" id="SHG63612.1"/>
    </source>
</evidence>
<protein>
    <submittedName>
        <fullName evidence="1">Part of AAA domain-containing protein</fullName>
    </submittedName>
</protein>
<dbReference type="RefSeq" id="WP_234995954.1">
    <property type="nucleotide sequence ID" value="NZ_FQVN01000011.1"/>
</dbReference>
<dbReference type="AlphaFoldDB" id="A0A1M5LER3"/>
<sequence>MLGTDAERAEIIRFWRTLEMFSPQKVEKVSRERWVYAVEPGAPLPWEPAHELAKVRLRKDQTWRHVVYLGTYSLESVFDVLAKVFTTDAESFDERPAGESAVAAFVVSAEGRPLIGSEILSSCAWATGRAWSPGPGTPGWLSGFDLTMAEFSASFADLVAPDPADSEAEQLRGRGHVVGRPLCQCVLDECLAAAVDLVQARHVLPSPPAEIRIHSQIVARRNAYNTDGHDFLNSLIADDLAAVADAVKSGDVGTALSDYLCSNAEVDTARRVDVRDRLDTVLEATAPRKVPLGRWPSRSEHPLALSQQLAVSSVLQLLDSRPGVFGVNGPPGTGKTTMLRDLVAALVVERARRLAELSHPREAFDGQRRWKTGDFNRVVHVWKPQFTGFEIVVASANNGAVENVTNEIPARGAIDDSWREEAEQLGYFPGVASALLDVELAERDAADEDRRGRRESRFHRLGVGVGRGAFG</sequence>
<keyword evidence="2" id="KW-1185">Reference proteome</keyword>
<dbReference type="InterPro" id="IPR027417">
    <property type="entry name" value="P-loop_NTPase"/>
</dbReference>
<proteinExistence type="predicted"/>
<dbReference type="Proteomes" id="UP000184501">
    <property type="component" value="Unassembled WGS sequence"/>
</dbReference>
<dbReference type="STRING" id="2017.SAMN05444320_11189"/>
<dbReference type="EMBL" id="FQVN01000011">
    <property type="protein sequence ID" value="SHG63612.1"/>
    <property type="molecule type" value="Genomic_DNA"/>
</dbReference>
<name>A0A1M5LER3_STRHI</name>
<evidence type="ECO:0000313" key="2">
    <source>
        <dbReference type="Proteomes" id="UP000184501"/>
    </source>
</evidence>
<dbReference type="SUPFAM" id="SSF52540">
    <property type="entry name" value="P-loop containing nucleoside triphosphate hydrolases"/>
    <property type="match status" value="1"/>
</dbReference>
<organism evidence="1 2">
    <name type="scientific">Streptoalloteichus hindustanus</name>
    <dbReference type="NCBI Taxonomy" id="2017"/>
    <lineage>
        <taxon>Bacteria</taxon>
        <taxon>Bacillati</taxon>
        <taxon>Actinomycetota</taxon>
        <taxon>Actinomycetes</taxon>
        <taxon>Pseudonocardiales</taxon>
        <taxon>Pseudonocardiaceae</taxon>
        <taxon>Streptoalloteichus</taxon>
    </lineage>
</organism>
<dbReference type="Gene3D" id="3.40.50.300">
    <property type="entry name" value="P-loop containing nucleotide triphosphate hydrolases"/>
    <property type="match status" value="1"/>
</dbReference>
<reference evidence="1 2" key="1">
    <citation type="submission" date="2016-11" db="EMBL/GenBank/DDBJ databases">
        <authorList>
            <person name="Jaros S."/>
            <person name="Januszkiewicz K."/>
            <person name="Wedrychowicz H."/>
        </authorList>
    </citation>
    <scope>NUCLEOTIDE SEQUENCE [LARGE SCALE GENOMIC DNA]</scope>
    <source>
        <strain evidence="1 2">DSM 44523</strain>
    </source>
</reference>